<sequence length="1536" mass="169062">MSGNVFLDSKFVDNNEEEYFTYTPFDKTVITICLLDVSGLIKQFLWVEELQDWELVFFRPKASCDVFSICGPFTMCNDNALSLCNCMKGFSVKSPRDWELGDRQEGCTRNTPLACSKNKSTTGLTDKFFAIPSVTLPYDAHGMEIVASPHECMQYNDTADNNEEILYLRLAAEEVQSWEHNKRTIIDVVAGVSVSAFSFLVFVLLLLIRRSKRRSFGHPMNKIIDGVGIVSFRYAHLKHATKNFSEKLGGGSFGSVFKGILSSSTTIAVKMLDGACQGEKQFRAEVSTIGMIQHVNLVKLIGFCCEGDRRMLVYEHMVNRSLDFHLFQSNGTILNWSTWYQIAIGVAKGLSYLHESCHDCIIHCDIKPENILLDVLFVPKVTDFGMAKLLGRDFSRILTTMSGTIGYLTPVWISGVAITQKVDVYSYGMVLLEIISGRRNTLGNCKSSNDQAVYFPVQAAHKLLNGDVGSLIDKNLHSDINMEEVERACKVACWCIQDDDFNRPTMGDVVQVLGLIELDMPQVPSLLIFLSCNTITPSSAQPSNRSENDMQALLCFKKAITNDPTGALSSWNSSLHFCRWKGVACGRTSPFHVVSIDLTSMELSGVLPACMGNLTSLKTLVLARNNLEGTIPESLAKSLSLIKLNLSRNFLTGDIPASLFNGSSKLITVDLQMNLFSGKISLPRSMGKSLQFLGLTGNFLSGLIPKSLANISSLNSVLLGQNNLSGQIPESLGQIANQSKLDLSGNRLSGFVPTTVYNMSSLEFFGIGNNSLIGKIPPDIGHTLPNLKSLIMSLNRFDGSIPASLANASNLEMLDLSSNLLSGFVPALGSLRNLNNLLLGNNSLEAEDWTFLTALTNCTQLLKLAVERNNINGNLPKSVGNLSIDLQWFKFGGNQISGGIPDELGNLINLTVLDINSNMLSGELPSTIGNLRKLYILNLSTNKLSGQIPSTVGKVSQLGKLYLDDNNLSGKIPGSIGQCRMLNMLNLSVNRLDGSIPVELVSISSLSLGLDLSNNKLSGLIPQEIGNLHNLGLLNFSNNQLSGKIPSSLSQCVVLLSLNMENNDLDGSIPESLSQLSAIQHIDLSENNLSGKVPTGGIFQEPKYVNLQGNKGLCANIQILGLPICPTSPVERKNNKRLLLKVVAPITIALFSVFCISFALVTLWKRRLISFSWFIDVLRLCNDMLNQCSGMLNMLCLSHEKRSEEPTTPISNEKLKKVSYGDILIATNWFSSIHTISSTHTGSVYVGRFKSDKILVAIKVFNLNQPGAYESYFIECEVLRSTRHRNLMRPLTLCSTLDKENHEFKALIFKFMVNGSLERWLYSEQHYGIKDRVLCLSQRICIATDVASALDYIHNHLTPPLVHCDVKPSNILLDDDMTARLGDFGSAKFLFPDLVSLESFADIGGTIGYMAPEYGMGCQISTGGDVYSFGVLLLEMLTGKKPTDDTFADGLSIHKFVDSMFPDRLEEILDPYMAHEEYQVYPADLSESCIKQLAALGLSCSMESPKDRPGMQDVCVKLCAVKEAFLQFSDFTLMEQ</sequence>
<feature type="domain" description="Protein kinase" evidence="25">
    <location>
        <begin position="242"/>
        <end position="516"/>
    </location>
</feature>
<evidence type="ECO:0000256" key="7">
    <source>
        <dbReference type="ARBA" id="ARBA00022614"/>
    </source>
</evidence>
<evidence type="ECO:0000256" key="10">
    <source>
        <dbReference type="ARBA" id="ARBA00022729"/>
    </source>
</evidence>
<dbReference type="SUPFAM" id="SSF56112">
    <property type="entry name" value="Protein kinase-like (PK-like)"/>
    <property type="match status" value="2"/>
</dbReference>
<dbReference type="InterPro" id="IPR000719">
    <property type="entry name" value="Prot_kinase_dom"/>
</dbReference>
<comment type="catalytic activity">
    <reaction evidence="22">
        <text>L-seryl-[protein] + ATP = O-phospho-L-seryl-[protein] + ADP + H(+)</text>
        <dbReference type="Rhea" id="RHEA:17989"/>
        <dbReference type="Rhea" id="RHEA-COMP:9863"/>
        <dbReference type="Rhea" id="RHEA-COMP:11604"/>
        <dbReference type="ChEBI" id="CHEBI:15378"/>
        <dbReference type="ChEBI" id="CHEBI:29999"/>
        <dbReference type="ChEBI" id="CHEBI:30616"/>
        <dbReference type="ChEBI" id="CHEBI:83421"/>
        <dbReference type="ChEBI" id="CHEBI:456216"/>
        <dbReference type="EC" id="2.7.11.1"/>
    </reaction>
</comment>
<dbReference type="EnsemblPlants" id="LPERR04G03320.1">
    <property type="protein sequence ID" value="LPERR04G03320.1"/>
    <property type="gene ID" value="LPERR04G03320"/>
</dbReference>
<dbReference type="Gene3D" id="1.10.510.10">
    <property type="entry name" value="Transferase(Phosphotransferase) domain 1"/>
    <property type="match status" value="2"/>
</dbReference>
<evidence type="ECO:0000256" key="19">
    <source>
        <dbReference type="ARBA" id="ARBA00023170"/>
    </source>
</evidence>
<dbReference type="FunFam" id="3.30.200.20:FF:000370">
    <property type="entry name" value="Receptor-like protein kinase 4"/>
    <property type="match status" value="1"/>
</dbReference>
<dbReference type="GO" id="GO:0004674">
    <property type="term" value="F:protein serine/threonine kinase activity"/>
    <property type="evidence" value="ECO:0007669"/>
    <property type="project" value="UniProtKB-KW"/>
</dbReference>
<dbReference type="InterPro" id="IPR017441">
    <property type="entry name" value="Protein_kinase_ATP_BS"/>
</dbReference>
<dbReference type="SMART" id="SM00369">
    <property type="entry name" value="LRR_TYP"/>
    <property type="match status" value="7"/>
</dbReference>
<dbReference type="PROSITE" id="PS00108">
    <property type="entry name" value="PROTEIN_KINASE_ST"/>
    <property type="match status" value="2"/>
</dbReference>
<accession>A0A0D9W2U2</accession>
<reference evidence="27" key="2">
    <citation type="submission" date="2013-12" db="EMBL/GenBank/DDBJ databases">
        <authorList>
            <person name="Yu Y."/>
            <person name="Lee S."/>
            <person name="de Baynast K."/>
            <person name="Wissotski M."/>
            <person name="Liu L."/>
            <person name="Talag J."/>
            <person name="Goicoechea J."/>
            <person name="Angelova A."/>
            <person name="Jetty R."/>
            <person name="Kudrna D."/>
            <person name="Golser W."/>
            <person name="Rivera L."/>
            <person name="Zhang J."/>
            <person name="Wing R."/>
        </authorList>
    </citation>
    <scope>NUCLEOTIDE SEQUENCE</scope>
</reference>
<keyword evidence="7" id="KW-0433">Leucine-rich repeat</keyword>
<keyword evidence="9 24" id="KW-0812">Transmembrane</keyword>
<evidence type="ECO:0000256" key="8">
    <source>
        <dbReference type="ARBA" id="ARBA00022679"/>
    </source>
</evidence>
<dbReference type="GO" id="GO:0005524">
    <property type="term" value="F:ATP binding"/>
    <property type="evidence" value="ECO:0007669"/>
    <property type="project" value="UniProtKB-UniRule"/>
</dbReference>
<dbReference type="eggNOG" id="ENOG502QPYS">
    <property type="taxonomic scope" value="Eukaryota"/>
</dbReference>
<feature type="binding site" evidence="23">
    <location>
        <position position="270"/>
    </location>
    <ligand>
        <name>ATP</name>
        <dbReference type="ChEBI" id="CHEBI:30616"/>
    </ligand>
</feature>
<keyword evidence="5" id="KW-0723">Serine/threonine-protein kinase</keyword>
<dbReference type="InterPro" id="IPR032675">
    <property type="entry name" value="LRR_dom_sf"/>
</dbReference>
<dbReference type="PROSITE" id="PS50011">
    <property type="entry name" value="PROTEIN_KINASE_DOM"/>
    <property type="match status" value="2"/>
</dbReference>
<evidence type="ECO:0000259" key="25">
    <source>
        <dbReference type="PROSITE" id="PS50011"/>
    </source>
</evidence>
<evidence type="ECO:0000313" key="27">
    <source>
        <dbReference type="Proteomes" id="UP000032180"/>
    </source>
</evidence>
<dbReference type="InterPro" id="IPR003591">
    <property type="entry name" value="Leu-rich_rpt_typical-subtyp"/>
</dbReference>
<dbReference type="GO" id="GO:0030246">
    <property type="term" value="F:carbohydrate binding"/>
    <property type="evidence" value="ECO:0007669"/>
    <property type="project" value="UniProtKB-KW"/>
</dbReference>
<evidence type="ECO:0000256" key="15">
    <source>
        <dbReference type="ARBA" id="ARBA00022840"/>
    </source>
</evidence>
<dbReference type="Gene3D" id="3.30.200.20">
    <property type="entry name" value="Phosphorylase Kinase, domain 1"/>
    <property type="match status" value="2"/>
</dbReference>
<comment type="catalytic activity">
    <reaction evidence="21">
        <text>L-threonyl-[protein] + ATP = O-phospho-L-threonyl-[protein] + ADP + H(+)</text>
        <dbReference type="Rhea" id="RHEA:46608"/>
        <dbReference type="Rhea" id="RHEA-COMP:11060"/>
        <dbReference type="Rhea" id="RHEA-COMP:11605"/>
        <dbReference type="ChEBI" id="CHEBI:15378"/>
        <dbReference type="ChEBI" id="CHEBI:30013"/>
        <dbReference type="ChEBI" id="CHEBI:30616"/>
        <dbReference type="ChEBI" id="CHEBI:61977"/>
        <dbReference type="ChEBI" id="CHEBI:456216"/>
        <dbReference type="EC" id="2.7.11.1"/>
    </reaction>
</comment>
<evidence type="ECO:0000256" key="13">
    <source>
        <dbReference type="ARBA" id="ARBA00022741"/>
    </source>
</evidence>
<comment type="subcellular location">
    <subcellularLocation>
        <location evidence="1">Cell membrane</location>
        <topology evidence="1">Single-pass type I membrane protein</topology>
    </subcellularLocation>
</comment>
<evidence type="ECO:0000256" key="16">
    <source>
        <dbReference type="ARBA" id="ARBA00022989"/>
    </source>
</evidence>
<keyword evidence="10" id="KW-0732">Signal</keyword>
<evidence type="ECO:0000256" key="23">
    <source>
        <dbReference type="PROSITE-ProRule" id="PRU10141"/>
    </source>
</evidence>
<dbReference type="Pfam" id="PF08263">
    <property type="entry name" value="LRRNT_2"/>
    <property type="match status" value="1"/>
</dbReference>
<keyword evidence="18" id="KW-1015">Disulfide bond</keyword>
<name>A0A0D9W2U2_9ORYZ</name>
<keyword evidence="14" id="KW-0418">Kinase</keyword>
<dbReference type="FunFam" id="3.80.10.10:FF:000288">
    <property type="entry name" value="LRR receptor-like serine/threonine-protein kinase EFR"/>
    <property type="match status" value="1"/>
</dbReference>
<feature type="domain" description="Protein kinase" evidence="25">
    <location>
        <begin position="1230"/>
        <end position="1526"/>
    </location>
</feature>
<keyword evidence="12" id="KW-0677">Repeat</keyword>
<keyword evidence="13 23" id="KW-0547">Nucleotide-binding</keyword>
<evidence type="ECO:0000256" key="3">
    <source>
        <dbReference type="ARBA" id="ARBA00012513"/>
    </source>
</evidence>
<evidence type="ECO:0000256" key="6">
    <source>
        <dbReference type="ARBA" id="ARBA00022553"/>
    </source>
</evidence>
<dbReference type="GO" id="GO:0048544">
    <property type="term" value="P:recognition of pollen"/>
    <property type="evidence" value="ECO:0007669"/>
    <property type="project" value="InterPro"/>
</dbReference>
<dbReference type="EC" id="2.7.11.1" evidence="3"/>
<evidence type="ECO:0000256" key="1">
    <source>
        <dbReference type="ARBA" id="ARBA00004251"/>
    </source>
</evidence>
<dbReference type="GO" id="GO:0033612">
    <property type="term" value="F:receptor serine/threonine kinase binding"/>
    <property type="evidence" value="ECO:0007669"/>
    <property type="project" value="TreeGrafter"/>
</dbReference>
<evidence type="ECO:0000256" key="4">
    <source>
        <dbReference type="ARBA" id="ARBA00022475"/>
    </source>
</evidence>
<evidence type="ECO:0000256" key="12">
    <source>
        <dbReference type="ARBA" id="ARBA00022737"/>
    </source>
</evidence>
<dbReference type="InterPro" id="IPR008271">
    <property type="entry name" value="Ser/Thr_kinase_AS"/>
</dbReference>
<dbReference type="STRING" id="77586.A0A0D9W2U2"/>
<evidence type="ECO:0000256" key="17">
    <source>
        <dbReference type="ARBA" id="ARBA00023136"/>
    </source>
</evidence>
<dbReference type="InterPro" id="IPR011009">
    <property type="entry name" value="Kinase-like_dom_sf"/>
</dbReference>
<dbReference type="InterPro" id="IPR001611">
    <property type="entry name" value="Leu-rich_rpt"/>
</dbReference>
<keyword evidence="6" id="KW-0597">Phosphoprotein</keyword>
<evidence type="ECO:0000256" key="20">
    <source>
        <dbReference type="ARBA" id="ARBA00023180"/>
    </source>
</evidence>
<feature type="transmembrane region" description="Helical" evidence="24">
    <location>
        <begin position="188"/>
        <end position="208"/>
    </location>
</feature>
<dbReference type="PANTHER" id="PTHR48056">
    <property type="entry name" value="LRR RECEPTOR-LIKE SERINE/THREONINE-PROTEIN KINASE-RELATED"/>
    <property type="match status" value="1"/>
</dbReference>
<dbReference type="SUPFAM" id="SSF52058">
    <property type="entry name" value="L domain-like"/>
    <property type="match status" value="2"/>
</dbReference>
<evidence type="ECO:0000256" key="2">
    <source>
        <dbReference type="ARBA" id="ARBA00008684"/>
    </source>
</evidence>
<dbReference type="Pfam" id="PF00954">
    <property type="entry name" value="S_locus_glycop"/>
    <property type="match status" value="1"/>
</dbReference>
<feature type="transmembrane region" description="Helical" evidence="24">
    <location>
        <begin position="1142"/>
        <end position="1164"/>
    </location>
</feature>
<evidence type="ECO:0000256" key="5">
    <source>
        <dbReference type="ARBA" id="ARBA00022527"/>
    </source>
</evidence>
<evidence type="ECO:0000256" key="18">
    <source>
        <dbReference type="ARBA" id="ARBA00023157"/>
    </source>
</evidence>
<keyword evidence="16 24" id="KW-1133">Transmembrane helix</keyword>
<dbReference type="Pfam" id="PF00069">
    <property type="entry name" value="Pkinase"/>
    <property type="match status" value="2"/>
</dbReference>
<reference evidence="26 27" key="1">
    <citation type="submission" date="2012-08" db="EMBL/GenBank/DDBJ databases">
        <title>Oryza genome evolution.</title>
        <authorList>
            <person name="Wing R.A."/>
        </authorList>
    </citation>
    <scope>NUCLEOTIDE SEQUENCE</scope>
</reference>
<dbReference type="FunFam" id="3.80.10.10:FF:000275">
    <property type="entry name" value="Leucine-rich repeat receptor-like protein kinase"/>
    <property type="match status" value="1"/>
</dbReference>
<evidence type="ECO:0000256" key="9">
    <source>
        <dbReference type="ARBA" id="ARBA00022692"/>
    </source>
</evidence>
<comment type="similarity">
    <text evidence="2">Belongs to the protein kinase superfamily. Ser/Thr protein kinase family.</text>
</comment>
<dbReference type="Pfam" id="PF13855">
    <property type="entry name" value="LRR_8"/>
    <property type="match status" value="1"/>
</dbReference>
<dbReference type="Gene3D" id="3.80.10.10">
    <property type="entry name" value="Ribonuclease Inhibitor"/>
    <property type="match status" value="2"/>
</dbReference>
<keyword evidence="17 24" id="KW-0472">Membrane</keyword>
<reference evidence="26" key="3">
    <citation type="submission" date="2015-04" db="UniProtKB">
        <authorList>
            <consortium name="EnsemblPlants"/>
        </authorList>
    </citation>
    <scope>IDENTIFICATION</scope>
</reference>
<dbReference type="SMART" id="SM00220">
    <property type="entry name" value="S_TKc"/>
    <property type="match status" value="2"/>
</dbReference>
<dbReference type="InterPro" id="IPR050647">
    <property type="entry name" value="Plant_LRR-RLKs"/>
</dbReference>
<dbReference type="PROSITE" id="PS00107">
    <property type="entry name" value="PROTEIN_KINASE_ATP"/>
    <property type="match status" value="1"/>
</dbReference>
<dbReference type="FunFam" id="1.10.510.10:FF:000227">
    <property type="entry name" value="Serine/threonine-protein kinase"/>
    <property type="match status" value="1"/>
</dbReference>
<dbReference type="InterPro" id="IPR000858">
    <property type="entry name" value="S_locus_glycoprot_dom"/>
</dbReference>
<dbReference type="Proteomes" id="UP000032180">
    <property type="component" value="Chromosome 4"/>
</dbReference>
<keyword evidence="11" id="KW-0430">Lectin</keyword>
<proteinExistence type="inferred from homology"/>
<dbReference type="GO" id="GO:0005886">
    <property type="term" value="C:plasma membrane"/>
    <property type="evidence" value="ECO:0007669"/>
    <property type="project" value="UniProtKB-SubCell"/>
</dbReference>
<dbReference type="FunFam" id="3.80.10.10:FF:001158">
    <property type="entry name" value="Leucine-rich repeat protein kinase family protein"/>
    <property type="match status" value="1"/>
</dbReference>
<evidence type="ECO:0000256" key="21">
    <source>
        <dbReference type="ARBA" id="ARBA00047899"/>
    </source>
</evidence>
<evidence type="ECO:0000313" key="26">
    <source>
        <dbReference type="EnsemblPlants" id="LPERR04G03320.1"/>
    </source>
</evidence>
<keyword evidence="27" id="KW-1185">Reference proteome</keyword>
<keyword evidence="19" id="KW-0675">Receptor</keyword>
<evidence type="ECO:0000256" key="11">
    <source>
        <dbReference type="ARBA" id="ARBA00022734"/>
    </source>
</evidence>
<organism evidence="26 27">
    <name type="scientific">Leersia perrieri</name>
    <dbReference type="NCBI Taxonomy" id="77586"/>
    <lineage>
        <taxon>Eukaryota</taxon>
        <taxon>Viridiplantae</taxon>
        <taxon>Streptophyta</taxon>
        <taxon>Embryophyta</taxon>
        <taxon>Tracheophyta</taxon>
        <taxon>Spermatophyta</taxon>
        <taxon>Magnoliopsida</taxon>
        <taxon>Liliopsida</taxon>
        <taxon>Poales</taxon>
        <taxon>Poaceae</taxon>
        <taxon>BOP clade</taxon>
        <taxon>Oryzoideae</taxon>
        <taxon>Oryzeae</taxon>
        <taxon>Oryzinae</taxon>
        <taxon>Leersia</taxon>
    </lineage>
</organism>
<dbReference type="Gramene" id="LPERR04G03320.1">
    <property type="protein sequence ID" value="LPERR04G03320.1"/>
    <property type="gene ID" value="LPERR04G03320"/>
</dbReference>
<keyword evidence="4" id="KW-1003">Cell membrane</keyword>
<evidence type="ECO:0000256" key="14">
    <source>
        <dbReference type="ARBA" id="ARBA00022777"/>
    </source>
</evidence>
<dbReference type="HOGENOM" id="CLU_000288_22_5_1"/>
<dbReference type="InterPro" id="IPR013210">
    <property type="entry name" value="LRR_N_plant-typ"/>
</dbReference>
<evidence type="ECO:0000256" key="24">
    <source>
        <dbReference type="SAM" id="Phobius"/>
    </source>
</evidence>
<keyword evidence="8" id="KW-0808">Transferase</keyword>
<protein>
    <recommendedName>
        <fullName evidence="3">non-specific serine/threonine protein kinase</fullName>
        <ecNumber evidence="3">2.7.11.1</ecNumber>
    </recommendedName>
</protein>
<dbReference type="PANTHER" id="PTHR48056:SF89">
    <property type="entry name" value="OS06G0585982 PROTEIN"/>
    <property type="match status" value="1"/>
</dbReference>
<keyword evidence="20" id="KW-0325">Glycoprotein</keyword>
<keyword evidence="15 23" id="KW-0067">ATP-binding</keyword>
<evidence type="ECO:0000256" key="22">
    <source>
        <dbReference type="ARBA" id="ARBA00048679"/>
    </source>
</evidence>
<dbReference type="Pfam" id="PF00560">
    <property type="entry name" value="LRR_1"/>
    <property type="match status" value="6"/>
</dbReference>
<dbReference type="FunFam" id="1.10.510.10:FF:000358">
    <property type="entry name" value="Putative leucine-rich repeat receptor-like serine/threonine-protein kinase"/>
    <property type="match status" value="1"/>
</dbReference>